<reference evidence="2" key="1">
    <citation type="submission" date="2021-01" db="EMBL/GenBank/DDBJ databases">
        <authorList>
            <person name="Corre E."/>
            <person name="Pelletier E."/>
            <person name="Niang G."/>
            <person name="Scheremetjew M."/>
            <person name="Finn R."/>
            <person name="Kale V."/>
            <person name="Holt S."/>
            <person name="Cochrane G."/>
            <person name="Meng A."/>
            <person name="Brown T."/>
            <person name="Cohen L."/>
        </authorList>
    </citation>
    <scope>NUCLEOTIDE SEQUENCE</scope>
    <source>
        <strain evidence="2">308</strain>
    </source>
</reference>
<feature type="compositionally biased region" description="Low complexity" evidence="1">
    <location>
        <begin position="105"/>
        <end position="120"/>
    </location>
</feature>
<accession>A0A7S1BHI1</accession>
<dbReference type="AlphaFoldDB" id="A0A7S1BHI1"/>
<evidence type="ECO:0000256" key="1">
    <source>
        <dbReference type="SAM" id="MobiDB-lite"/>
    </source>
</evidence>
<name>A0A7S1BHI1_9STRA</name>
<gene>
    <name evidence="2" type="ORF">CHYS00102_LOCUS14488</name>
</gene>
<dbReference type="EMBL" id="HBFR01020121">
    <property type="protein sequence ID" value="CAD8887290.1"/>
    <property type="molecule type" value="Transcribed_RNA"/>
</dbReference>
<sequence length="208" mass="22723">MMPTSQPVDSRRVVGGKIQAKTDYVTSLAEATRWHGSLAKTKKVDGVVLDVAQERPAFKRVGPTYIVGEYNLGKCLKIIKLRIRSVYKVTETTSSQTEEEASPLQTQTQQQPPAPADPTVVDVRRTRAAADAIRIRATADATITSTAADATRPRTVDARRTRATADATRSCTVDARTTRVSPRRSTCTYVKARGFQRNCSVGTNEISP</sequence>
<organism evidence="2">
    <name type="scientific">Corethron hystrix</name>
    <dbReference type="NCBI Taxonomy" id="216773"/>
    <lineage>
        <taxon>Eukaryota</taxon>
        <taxon>Sar</taxon>
        <taxon>Stramenopiles</taxon>
        <taxon>Ochrophyta</taxon>
        <taxon>Bacillariophyta</taxon>
        <taxon>Coscinodiscophyceae</taxon>
        <taxon>Corethrophycidae</taxon>
        <taxon>Corethrales</taxon>
        <taxon>Corethraceae</taxon>
        <taxon>Corethron</taxon>
    </lineage>
</organism>
<proteinExistence type="predicted"/>
<protein>
    <submittedName>
        <fullName evidence="2">Uncharacterized protein</fullName>
    </submittedName>
</protein>
<feature type="region of interest" description="Disordered" evidence="1">
    <location>
        <begin position="93"/>
        <end position="120"/>
    </location>
</feature>
<evidence type="ECO:0000313" key="2">
    <source>
        <dbReference type="EMBL" id="CAD8887290.1"/>
    </source>
</evidence>